<dbReference type="GO" id="GO:0051537">
    <property type="term" value="F:2 iron, 2 sulfur cluster binding"/>
    <property type="evidence" value="ECO:0007669"/>
    <property type="project" value="InterPro"/>
</dbReference>
<dbReference type="OrthoDB" id="1704963at2"/>
<dbReference type="NCBIfam" id="NF004470">
    <property type="entry name" value="PRK05802.1"/>
    <property type="match status" value="1"/>
</dbReference>
<dbReference type="HOGENOM" id="CLU_926533_0_0_7"/>
<dbReference type="Proteomes" id="UP000002601">
    <property type="component" value="Chromosome"/>
</dbReference>
<evidence type="ECO:0000313" key="1">
    <source>
        <dbReference type="EMBL" id="ACS79933.1"/>
    </source>
</evidence>
<evidence type="ECO:0000313" key="2">
    <source>
        <dbReference type="Proteomes" id="UP000002601"/>
    </source>
</evidence>
<dbReference type="InterPro" id="IPR036010">
    <property type="entry name" value="2Fe-2S_ferredoxin-like_sf"/>
</dbReference>
<dbReference type="SUPFAM" id="SSF54292">
    <property type="entry name" value="2Fe-2S ferredoxin-like"/>
    <property type="match status" value="1"/>
</dbReference>
<protein>
    <recommendedName>
        <fullName evidence="3">NAD(P)H-flavin reductase</fullName>
    </recommendedName>
</protein>
<accession>C6BUC4</accession>
<gene>
    <name evidence="1" type="ordered locus">Desal_1872</name>
</gene>
<keyword evidence="2" id="KW-1185">Reference proteome</keyword>
<reference evidence="1 2" key="1">
    <citation type="submission" date="2009-06" db="EMBL/GenBank/DDBJ databases">
        <title>Complete sequence of Desulfovibrio salexigens DSM 2638.</title>
        <authorList>
            <consortium name="US DOE Joint Genome Institute"/>
            <person name="Lucas S."/>
            <person name="Copeland A."/>
            <person name="Lapidus A."/>
            <person name="Glavina del Rio T."/>
            <person name="Tice H."/>
            <person name="Bruce D."/>
            <person name="Goodwin L."/>
            <person name="Pitluck S."/>
            <person name="Munk A.C."/>
            <person name="Brettin T."/>
            <person name="Detter J.C."/>
            <person name="Han C."/>
            <person name="Tapia R."/>
            <person name="Larimer F."/>
            <person name="Land M."/>
            <person name="Hauser L."/>
            <person name="Kyrpides N."/>
            <person name="Anderson I."/>
            <person name="Wall J.D."/>
            <person name="Arkin A.P."/>
            <person name="Dehal P."/>
            <person name="Chivian D."/>
            <person name="Giles B."/>
            <person name="Hazen T.C."/>
        </authorList>
    </citation>
    <scope>NUCLEOTIDE SEQUENCE [LARGE SCALE GENOMIC DNA]</scope>
    <source>
        <strain evidence="2">ATCC 14822 / DSM 2638 / NCIMB 8403 / VKM B-1763</strain>
    </source>
</reference>
<organism evidence="1 2">
    <name type="scientific">Maridesulfovibrio salexigens (strain ATCC 14822 / DSM 2638 / NCIMB 8403 / VKM B-1763)</name>
    <name type="common">Desulfovibrio salexigens</name>
    <dbReference type="NCBI Taxonomy" id="526222"/>
    <lineage>
        <taxon>Bacteria</taxon>
        <taxon>Pseudomonadati</taxon>
        <taxon>Thermodesulfobacteriota</taxon>
        <taxon>Desulfovibrionia</taxon>
        <taxon>Desulfovibrionales</taxon>
        <taxon>Desulfovibrionaceae</taxon>
        <taxon>Maridesulfovibrio</taxon>
    </lineage>
</organism>
<sequence>MYRASTADFLALPTPKRSNQQSPQRLKCIDAGSEFCPCHLAESGECIVCSIIRGEAKCDCDWTGTCILAQSEWLIGQSNQRESQSAKIISRKNVGQGTEILHIQTTAKLAAQLTRPGSFVFVRGKLESYYNTPLAVIKSFPRRNEIAVAYTKLGPKTKTLAACEDELWLRGPYWNGILGHKYIENVYNQRVVLILSGMAQVCGPNIARTLLRNGNKITLVYGAKDYPFIIPYIQEIPSATFVNLKSQNGKQEISNIFRRIRPYSIFSGGCDEQHTFLKQVMSELRLKPRMATSSTHKMCCGEGICGACITNRNGTLIRACKTCLTHD</sequence>
<proteinExistence type="predicted"/>
<dbReference type="PANTHER" id="PTHR43513:SF3">
    <property type="entry name" value="DIHYDROOROTATE DEHYDROGENASE B (NAD(+)), ELECTRON TRANSFER SUBUNIT-RELATED"/>
    <property type="match status" value="1"/>
</dbReference>
<dbReference type="AlphaFoldDB" id="C6BUC4"/>
<dbReference type="KEGG" id="dsa:Desal_1872"/>
<dbReference type="EMBL" id="CP001649">
    <property type="protein sequence ID" value="ACS79933.1"/>
    <property type="molecule type" value="Genomic_DNA"/>
</dbReference>
<dbReference type="RefSeq" id="WP_015851749.1">
    <property type="nucleotide sequence ID" value="NC_012881.1"/>
</dbReference>
<dbReference type="STRING" id="526222.Desal_1872"/>
<dbReference type="PANTHER" id="PTHR43513">
    <property type="entry name" value="DIHYDROOROTATE DEHYDROGENASE B (NAD(+)), ELECTRON TRANSFER SUBUNIT"/>
    <property type="match status" value="1"/>
</dbReference>
<dbReference type="PROSITE" id="PS00197">
    <property type="entry name" value="2FE2S_FER_1"/>
    <property type="match status" value="1"/>
</dbReference>
<dbReference type="InterPro" id="IPR006058">
    <property type="entry name" value="2Fe2S_fd_BS"/>
</dbReference>
<dbReference type="InterPro" id="IPR050353">
    <property type="entry name" value="PyrK_electron_transfer"/>
</dbReference>
<name>C6BUC4_MARSD</name>
<dbReference type="Gene3D" id="2.40.30.10">
    <property type="entry name" value="Translation factors"/>
    <property type="match status" value="1"/>
</dbReference>
<evidence type="ECO:0008006" key="3">
    <source>
        <dbReference type="Google" id="ProtNLM"/>
    </source>
</evidence>
<dbReference type="eggNOG" id="COG0543">
    <property type="taxonomic scope" value="Bacteria"/>
</dbReference>